<dbReference type="STRING" id="1458461.BN1012_Phect1496"/>
<dbReference type="InterPro" id="IPR001647">
    <property type="entry name" value="HTH_TetR"/>
</dbReference>
<evidence type="ECO:0000256" key="1">
    <source>
        <dbReference type="ARBA" id="ARBA00023015"/>
    </source>
</evidence>
<dbReference type="HOGENOM" id="CLU_069356_28_0_5"/>
<proteinExistence type="predicted"/>
<dbReference type="InterPro" id="IPR036271">
    <property type="entry name" value="Tet_transcr_reg_TetR-rel_C_sf"/>
</dbReference>
<organism evidence="6 7">
    <name type="scientific">Candidatus Phaeomarinibacter ectocarpi</name>
    <dbReference type="NCBI Taxonomy" id="1458461"/>
    <lineage>
        <taxon>Bacteria</taxon>
        <taxon>Pseudomonadati</taxon>
        <taxon>Pseudomonadota</taxon>
        <taxon>Alphaproteobacteria</taxon>
        <taxon>Hyphomicrobiales</taxon>
        <taxon>Parvibaculaceae</taxon>
        <taxon>Candidatus Phaeomarinibacter</taxon>
    </lineage>
</organism>
<name>X5MLR9_9HYPH</name>
<dbReference type="AlphaFoldDB" id="X5MLR9"/>
<keyword evidence="3" id="KW-0804">Transcription</keyword>
<dbReference type="GO" id="GO:0003677">
    <property type="term" value="F:DNA binding"/>
    <property type="evidence" value="ECO:0007669"/>
    <property type="project" value="UniProtKB-UniRule"/>
</dbReference>
<evidence type="ECO:0000313" key="7">
    <source>
        <dbReference type="Proteomes" id="UP000032160"/>
    </source>
</evidence>
<dbReference type="PROSITE" id="PS50977">
    <property type="entry name" value="HTH_TETR_2"/>
    <property type="match status" value="1"/>
</dbReference>
<dbReference type="PANTHER" id="PTHR47506">
    <property type="entry name" value="TRANSCRIPTIONAL REGULATORY PROTEIN"/>
    <property type="match status" value="1"/>
</dbReference>
<accession>X5MLR9</accession>
<sequence>MSVRPARGRPRKFDKEEVLQKILKEFWIKGFAATSLDDLSAATGLTRPSLYAAYGNKTQMYLAALRSFVGQMSDNAMPALSGAGDLQSALEGFYQGALNVYFGTRKQALGCLVFTTAIADVASDTQIKKAVSGFVEGLDAALAQCIHSHGPHLEAAQTHSLARHASGMLMNLATRARAGAKRDALDELAASSAALIAQAAVTQQGD</sequence>
<dbReference type="RefSeq" id="WP_043950281.1">
    <property type="nucleotide sequence ID" value="NZ_HG966617.1"/>
</dbReference>
<dbReference type="KEGG" id="pect:BN1012_Phect1496"/>
<feature type="domain" description="HTH tetR-type" evidence="5">
    <location>
        <begin position="12"/>
        <end position="72"/>
    </location>
</feature>
<feature type="DNA-binding region" description="H-T-H motif" evidence="4">
    <location>
        <begin position="35"/>
        <end position="54"/>
    </location>
</feature>
<evidence type="ECO:0000313" key="6">
    <source>
        <dbReference type="EMBL" id="CDO59710.1"/>
    </source>
</evidence>
<reference evidence="6 7" key="1">
    <citation type="journal article" date="2014" name="Front. Genet.">
        <title>Genome and metabolic network of "Candidatus Phaeomarinobacter ectocarpi" Ec32, a new candidate genus of Alphaproteobacteria frequently associated with brown algae.</title>
        <authorList>
            <person name="Dittami S.M."/>
            <person name="Barbeyron T."/>
            <person name="Boyen C."/>
            <person name="Cambefort J."/>
            <person name="Collet G."/>
            <person name="Delage L."/>
            <person name="Gobet A."/>
            <person name="Groisillier A."/>
            <person name="Leblanc C."/>
            <person name="Michel G."/>
            <person name="Scornet D."/>
            <person name="Siegel A."/>
            <person name="Tapia J.E."/>
            <person name="Tonon T."/>
        </authorList>
    </citation>
    <scope>NUCLEOTIDE SEQUENCE [LARGE SCALE GENOMIC DNA]</scope>
    <source>
        <strain evidence="6 7">Ec32</strain>
    </source>
</reference>
<gene>
    <name evidence="6" type="ORF">BN1012_Phect1496</name>
</gene>
<dbReference type="PATRIC" id="fig|1458461.3.peg.1495"/>
<dbReference type="OrthoDB" id="9795242at2"/>
<dbReference type="Gene3D" id="1.10.10.60">
    <property type="entry name" value="Homeodomain-like"/>
    <property type="match status" value="1"/>
</dbReference>
<keyword evidence="1" id="KW-0805">Transcription regulation</keyword>
<keyword evidence="2 4" id="KW-0238">DNA-binding</keyword>
<dbReference type="Gene3D" id="1.10.357.10">
    <property type="entry name" value="Tetracycline Repressor, domain 2"/>
    <property type="match status" value="1"/>
</dbReference>
<dbReference type="InterPro" id="IPR009057">
    <property type="entry name" value="Homeodomain-like_sf"/>
</dbReference>
<evidence type="ECO:0000256" key="3">
    <source>
        <dbReference type="ARBA" id="ARBA00023163"/>
    </source>
</evidence>
<evidence type="ECO:0000259" key="5">
    <source>
        <dbReference type="PROSITE" id="PS50977"/>
    </source>
</evidence>
<dbReference type="EMBL" id="HG966617">
    <property type="protein sequence ID" value="CDO59710.1"/>
    <property type="molecule type" value="Genomic_DNA"/>
</dbReference>
<dbReference type="Proteomes" id="UP000032160">
    <property type="component" value="Chromosome I"/>
</dbReference>
<dbReference type="PANTHER" id="PTHR47506:SF1">
    <property type="entry name" value="HTH-TYPE TRANSCRIPTIONAL REGULATOR YJDC"/>
    <property type="match status" value="1"/>
</dbReference>
<evidence type="ECO:0000256" key="2">
    <source>
        <dbReference type="ARBA" id="ARBA00023125"/>
    </source>
</evidence>
<keyword evidence="7" id="KW-1185">Reference proteome</keyword>
<dbReference type="SUPFAM" id="SSF48498">
    <property type="entry name" value="Tetracyclin repressor-like, C-terminal domain"/>
    <property type="match status" value="1"/>
</dbReference>
<evidence type="ECO:0000256" key="4">
    <source>
        <dbReference type="PROSITE-ProRule" id="PRU00335"/>
    </source>
</evidence>
<dbReference type="Pfam" id="PF00440">
    <property type="entry name" value="TetR_N"/>
    <property type="match status" value="1"/>
</dbReference>
<dbReference type="SUPFAM" id="SSF46689">
    <property type="entry name" value="Homeodomain-like"/>
    <property type="match status" value="1"/>
</dbReference>
<protein>
    <submittedName>
        <fullName evidence="6">Transcriptional regulator, TetR family</fullName>
    </submittedName>
</protein>